<dbReference type="OrthoDB" id="2448738at2759"/>
<evidence type="ECO:0000256" key="1">
    <source>
        <dbReference type="SAM" id="MobiDB-lite"/>
    </source>
</evidence>
<dbReference type="InterPro" id="IPR032675">
    <property type="entry name" value="LRR_dom_sf"/>
</dbReference>
<evidence type="ECO:0000313" key="2">
    <source>
        <dbReference type="EMBL" id="OAQ32029.1"/>
    </source>
</evidence>
<evidence type="ECO:0000313" key="3">
    <source>
        <dbReference type="Proteomes" id="UP000078512"/>
    </source>
</evidence>
<dbReference type="EMBL" id="KV442027">
    <property type="protein sequence ID" value="OAQ32029.1"/>
    <property type="molecule type" value="Genomic_DNA"/>
</dbReference>
<dbReference type="AlphaFoldDB" id="A0A197K6G2"/>
<keyword evidence="3" id="KW-1185">Reference proteome</keyword>
<feature type="region of interest" description="Disordered" evidence="1">
    <location>
        <begin position="302"/>
        <end position="333"/>
    </location>
</feature>
<name>A0A197K6G2_9FUNG</name>
<organism evidence="2 3">
    <name type="scientific">Linnemannia elongata AG-77</name>
    <dbReference type="NCBI Taxonomy" id="1314771"/>
    <lineage>
        <taxon>Eukaryota</taxon>
        <taxon>Fungi</taxon>
        <taxon>Fungi incertae sedis</taxon>
        <taxon>Mucoromycota</taxon>
        <taxon>Mortierellomycotina</taxon>
        <taxon>Mortierellomycetes</taxon>
        <taxon>Mortierellales</taxon>
        <taxon>Mortierellaceae</taxon>
        <taxon>Linnemannia</taxon>
    </lineage>
</organism>
<dbReference type="Proteomes" id="UP000078512">
    <property type="component" value="Unassembled WGS sequence"/>
</dbReference>
<dbReference type="SUPFAM" id="SSF52047">
    <property type="entry name" value="RNI-like"/>
    <property type="match status" value="1"/>
</dbReference>
<gene>
    <name evidence="2" type="ORF">K457DRAFT_135766</name>
</gene>
<dbReference type="Gene3D" id="3.80.10.10">
    <property type="entry name" value="Ribonuclease Inhibitor"/>
    <property type="match status" value="1"/>
</dbReference>
<reference evidence="2 3" key="1">
    <citation type="submission" date="2016-05" db="EMBL/GenBank/DDBJ databases">
        <title>Genome sequencing reveals origins of a unique bacterial endosymbiosis in the earliest lineages of terrestrial Fungi.</title>
        <authorList>
            <consortium name="DOE Joint Genome Institute"/>
            <person name="Uehling J."/>
            <person name="Gryganskyi A."/>
            <person name="Hameed K."/>
            <person name="Tschaplinski T."/>
            <person name="Misztal P."/>
            <person name="Wu S."/>
            <person name="Desiro A."/>
            <person name="Vande Pol N."/>
            <person name="Du Z.-Y."/>
            <person name="Zienkiewicz A."/>
            <person name="Zienkiewicz K."/>
            <person name="Morin E."/>
            <person name="Tisserant E."/>
            <person name="Splivallo R."/>
            <person name="Hainaut M."/>
            <person name="Henrissat B."/>
            <person name="Ohm R."/>
            <person name="Kuo A."/>
            <person name="Yan J."/>
            <person name="Lipzen A."/>
            <person name="Nolan M."/>
            <person name="Labutti K."/>
            <person name="Barry K."/>
            <person name="Goldstein A."/>
            <person name="Labbe J."/>
            <person name="Schadt C."/>
            <person name="Tuskan G."/>
            <person name="Grigoriev I."/>
            <person name="Martin F."/>
            <person name="Vilgalys R."/>
            <person name="Bonito G."/>
        </authorList>
    </citation>
    <scope>NUCLEOTIDE SEQUENCE [LARGE SCALE GENOMIC DNA]</scope>
    <source>
        <strain evidence="2 3">AG-77</strain>
    </source>
</reference>
<sequence length="661" mass="75002">MTSLPPPPLLIFEIPHIQDDICAYLSRDSLAHCTAVSRLWSSLFTPYLYRTIDLTHIRTVAHFKDRAAAVSALVRYRSSVQTIKTSAVNKLLLAILRDDDAMVVARSSASSTTDDNVSSSSMAALSVNLLPNFMYNTLELWKFTNLRTFEWTASKTTVFSDFPVIPPQSDAAYPPFSNNTNNNDGSMTALQFIGLHIDCLESISLKFRILTRQHVRSLKDLLRGSRPRLRRLVVEYMQANVRRSVMKQLVWTALALYGTRSVVDGSGSCDGDGEGGSRSNGQAALETFLLIWDQNGQYGWDIESNSDTEEESEPNNHHHRTSFHSALQPRGQPRQSHVKDLSFSFDNERLGVTLIRPLLQRCPDLESLSLWTIDRGSLLDQLPDLLRKFCPRFRNLGVGAINAEDAEISQLIAGCSRTVNHVDDESSTTFTSNAKITGLQEFRILSEIEDFDEISSLALGRYHGASLETLDFSQQTRFPTHLFLQLIKHCPRLRTLRCSIELRKEHQGQKIDYSALLSTQSNDVSNDWPFAATLKYLDLAVYRGSDLEMDSNYRHGDGSVSDRYIAYLYTQVARLIHLEEWRLGGWMMLLRLGWGLDKLSGLKSLKVLDLREHTFIRLSEEEVDWISDNWTSLIEVWGLKSPNLQPIVRQLKARRPMIEIL</sequence>
<accession>A0A197K6G2</accession>
<protein>
    <submittedName>
        <fullName evidence="2">Uncharacterized protein</fullName>
    </submittedName>
</protein>
<feature type="compositionally biased region" description="Acidic residues" evidence="1">
    <location>
        <begin position="304"/>
        <end position="313"/>
    </location>
</feature>
<proteinExistence type="predicted"/>